<evidence type="ECO:0000313" key="3">
    <source>
        <dbReference type="EMBL" id="SER95683.1"/>
    </source>
</evidence>
<sequence length="264" mass="28299">MNKKILALATAVVVSIFGNSTVFAANLPKVVFNANKTFTYEGNIKQSGKSVTLIGDEFEGIAPGETKTQVIELENKSDNVMDFYLSEETIDKFEEANKSSGGAYEYDISVGKTKEGAKSLLNAVAGGYENAESNGSSEGLAEINDLKDFTYLAQLGKNEKTNIYLTLTLEGEGNDSTAVVNYANATAQLKFNFRAYDVEHEIVYGPDTVSPSTSSTSGVRTTISNLTRRVKTSDVAVLSLVIILVAGIALAGFALIKNNRKGDE</sequence>
<dbReference type="EMBL" id="FOGW01000016">
    <property type="protein sequence ID" value="SER95683.1"/>
    <property type="molecule type" value="Genomic_DNA"/>
</dbReference>
<accession>A0A1H9TGD9</accession>
<keyword evidence="1" id="KW-1133">Transmembrane helix</keyword>
<evidence type="ECO:0000256" key="2">
    <source>
        <dbReference type="SAM" id="SignalP"/>
    </source>
</evidence>
<keyword evidence="1" id="KW-0472">Membrane</keyword>
<feature type="chain" id="PRO_5010325634" evidence="2">
    <location>
        <begin position="25"/>
        <end position="264"/>
    </location>
</feature>
<gene>
    <name evidence="3" type="ORF">SAMN02910429_01609</name>
</gene>
<evidence type="ECO:0000256" key="1">
    <source>
        <dbReference type="SAM" id="Phobius"/>
    </source>
</evidence>
<feature type="transmembrane region" description="Helical" evidence="1">
    <location>
        <begin position="235"/>
        <end position="256"/>
    </location>
</feature>
<proteinExistence type="predicted"/>
<dbReference type="OrthoDB" id="2054220at2"/>
<organism evidence="3 4">
    <name type="scientific">Lachnobacterium bovis</name>
    <dbReference type="NCBI Taxonomy" id="140626"/>
    <lineage>
        <taxon>Bacteria</taxon>
        <taxon>Bacillati</taxon>
        <taxon>Bacillota</taxon>
        <taxon>Clostridia</taxon>
        <taxon>Lachnospirales</taxon>
        <taxon>Lachnospiraceae</taxon>
        <taxon>Lachnobacterium</taxon>
    </lineage>
</organism>
<dbReference type="RefSeq" id="WP_029067332.1">
    <property type="nucleotide sequence ID" value="NZ_FOGW01000016.1"/>
</dbReference>
<keyword evidence="1" id="KW-0812">Transmembrane</keyword>
<feature type="signal peptide" evidence="2">
    <location>
        <begin position="1"/>
        <end position="24"/>
    </location>
</feature>
<keyword evidence="4" id="KW-1185">Reference proteome</keyword>
<dbReference type="Proteomes" id="UP000182471">
    <property type="component" value="Unassembled WGS sequence"/>
</dbReference>
<dbReference type="AlphaFoldDB" id="A0A1H9TGD9"/>
<evidence type="ECO:0000313" key="4">
    <source>
        <dbReference type="Proteomes" id="UP000182471"/>
    </source>
</evidence>
<keyword evidence="2" id="KW-0732">Signal</keyword>
<protein>
    <submittedName>
        <fullName evidence="3">Uncharacterized protein</fullName>
    </submittedName>
</protein>
<name>A0A1H9TGD9_9FIRM</name>
<reference evidence="4" key="1">
    <citation type="submission" date="2016-10" db="EMBL/GenBank/DDBJ databases">
        <authorList>
            <person name="Varghese N."/>
            <person name="Submissions S."/>
        </authorList>
    </citation>
    <scope>NUCLEOTIDE SEQUENCE [LARGE SCALE GENOMIC DNA]</scope>
    <source>
        <strain evidence="4">S1b</strain>
    </source>
</reference>